<comment type="similarity">
    <text evidence="2">Belongs to the ABC transporter superfamily.</text>
</comment>
<evidence type="ECO:0000256" key="4">
    <source>
        <dbReference type="ARBA" id="ARBA00022475"/>
    </source>
</evidence>
<evidence type="ECO:0000256" key="8">
    <source>
        <dbReference type="ARBA" id="ARBA00022840"/>
    </source>
</evidence>
<evidence type="ECO:0000256" key="7">
    <source>
        <dbReference type="ARBA" id="ARBA00022741"/>
    </source>
</evidence>
<dbReference type="PANTHER" id="PTHR43514:SF4">
    <property type="entry name" value="ABC TRANSPORTER I FAMILY MEMBER 10"/>
    <property type="match status" value="1"/>
</dbReference>
<gene>
    <name evidence="14" type="primary">modC</name>
    <name evidence="14" type="ORF">ACFO1V_04725</name>
</gene>
<evidence type="ECO:0000256" key="10">
    <source>
        <dbReference type="ARBA" id="ARBA00023136"/>
    </source>
</evidence>
<reference evidence="15" key="1">
    <citation type="journal article" date="2019" name="Int. J. Syst. Evol. Microbiol.">
        <title>The Global Catalogue of Microorganisms (GCM) 10K type strain sequencing project: providing services to taxonomists for standard genome sequencing and annotation.</title>
        <authorList>
            <consortium name="The Broad Institute Genomics Platform"/>
            <consortium name="The Broad Institute Genome Sequencing Center for Infectious Disease"/>
            <person name="Wu L."/>
            <person name="Ma J."/>
        </authorList>
    </citation>
    <scope>NUCLEOTIDE SEQUENCE [LARGE SCALE GENOMIC DNA]</scope>
    <source>
        <strain evidence="15">CGMCC 1.15731</strain>
    </source>
</reference>
<evidence type="ECO:0000313" key="14">
    <source>
        <dbReference type="EMBL" id="MFC4624532.1"/>
    </source>
</evidence>
<name>A0ABV9H2R3_9HYPH</name>
<comment type="subcellular location">
    <subcellularLocation>
        <location evidence="1">Cell inner membrane</location>
    </subcellularLocation>
</comment>
<proteinExistence type="inferred from homology"/>
<organism evidence="14 15">
    <name type="scientific">Daeguia caeni</name>
    <dbReference type="NCBI Taxonomy" id="439612"/>
    <lineage>
        <taxon>Bacteria</taxon>
        <taxon>Pseudomonadati</taxon>
        <taxon>Pseudomonadota</taxon>
        <taxon>Alphaproteobacteria</taxon>
        <taxon>Hyphomicrobiales</taxon>
        <taxon>Brucellaceae</taxon>
        <taxon>Daeguia</taxon>
    </lineage>
</organism>
<dbReference type="EMBL" id="JBHSEL010000043">
    <property type="protein sequence ID" value="MFC4624532.1"/>
    <property type="molecule type" value="Genomic_DNA"/>
</dbReference>
<feature type="domain" description="ABC transporter" evidence="12">
    <location>
        <begin position="1"/>
        <end position="233"/>
    </location>
</feature>
<evidence type="ECO:0000256" key="5">
    <source>
        <dbReference type="ARBA" id="ARBA00022505"/>
    </source>
</evidence>
<evidence type="ECO:0000313" key="15">
    <source>
        <dbReference type="Proteomes" id="UP001596042"/>
    </source>
</evidence>
<dbReference type="PROSITE" id="PS00211">
    <property type="entry name" value="ABC_TRANSPORTER_1"/>
    <property type="match status" value="1"/>
</dbReference>
<keyword evidence="8 14" id="KW-0067">ATP-binding</keyword>
<dbReference type="Pfam" id="PF00005">
    <property type="entry name" value="ABC_tran"/>
    <property type="match status" value="1"/>
</dbReference>
<keyword evidence="9" id="KW-1278">Translocase</keyword>
<dbReference type="InterPro" id="IPR050334">
    <property type="entry name" value="Molybdenum_import_ModC"/>
</dbReference>
<dbReference type="SUPFAM" id="SSF50331">
    <property type="entry name" value="MOP-like"/>
    <property type="match status" value="1"/>
</dbReference>
<comment type="caution">
    <text evidence="14">The sequence shown here is derived from an EMBL/GenBank/DDBJ whole genome shotgun (WGS) entry which is preliminary data.</text>
</comment>
<evidence type="ECO:0000256" key="6">
    <source>
        <dbReference type="ARBA" id="ARBA00022519"/>
    </source>
</evidence>
<sequence length="378" mass="41568">MTKLRVSLKGENGSFPIEADFTAENGTTALFGASGSGKTTILKMIAGLLGPTSGHISIDDFVLFDSDRGIDLAPEKRRIGYVFQDARLFSHFNVRRNLTYARWAGGRKTTRNFDEVVHILGLENLLERRPATLSGGERQRVAIGRALLSDPALLLLDEPLASLDHARRAEILPFIERLRDETQLPIVHVSHEIDEVARLADQIVLLSQGHVTAAGEAAEIFPLIDRANAGAGALLEAKVTRFDQIYGLAEIDLGGVQFQLADMALRENMTVRLRIRPRDISLARMQPESISIRNILPVTITAINAGEGPDAQIALDFQGHYLAAQITRRSVDDMALRVGDKVFALVKAVSVERAAIRQITMHALASKERQTRSRGDEE</sequence>
<evidence type="ECO:0000256" key="2">
    <source>
        <dbReference type="ARBA" id="ARBA00005417"/>
    </source>
</evidence>
<keyword evidence="10" id="KW-0472">Membrane</keyword>
<keyword evidence="7" id="KW-0547">Nucleotide-binding</keyword>
<evidence type="ECO:0000259" key="12">
    <source>
        <dbReference type="PROSITE" id="PS50893"/>
    </source>
</evidence>
<dbReference type="InterPro" id="IPR008995">
    <property type="entry name" value="Mo/tungstate-bd_C_term_dom"/>
</dbReference>
<dbReference type="Pfam" id="PF03459">
    <property type="entry name" value="TOBE"/>
    <property type="match status" value="1"/>
</dbReference>
<dbReference type="RefSeq" id="WP_374831400.1">
    <property type="nucleotide sequence ID" value="NZ_JBHEEZ010000008.1"/>
</dbReference>
<dbReference type="InterPro" id="IPR003439">
    <property type="entry name" value="ABC_transporter-like_ATP-bd"/>
</dbReference>
<keyword evidence="6" id="KW-0997">Cell inner membrane</keyword>
<dbReference type="GO" id="GO:0005524">
    <property type="term" value="F:ATP binding"/>
    <property type="evidence" value="ECO:0007669"/>
    <property type="project" value="UniProtKB-KW"/>
</dbReference>
<keyword evidence="5 11" id="KW-0500">Molybdenum</keyword>
<evidence type="ECO:0000256" key="3">
    <source>
        <dbReference type="ARBA" id="ARBA00022448"/>
    </source>
</evidence>
<dbReference type="NCBIfam" id="TIGR02142">
    <property type="entry name" value="modC_ABC"/>
    <property type="match status" value="1"/>
</dbReference>
<dbReference type="InterPro" id="IPR005116">
    <property type="entry name" value="Transp-assoc_OB_typ1"/>
</dbReference>
<keyword evidence="4" id="KW-1003">Cell membrane</keyword>
<dbReference type="InterPro" id="IPR004606">
    <property type="entry name" value="Mop_domain"/>
</dbReference>
<dbReference type="InterPro" id="IPR011868">
    <property type="entry name" value="ModC_ABC_ATP-bd"/>
</dbReference>
<keyword evidence="3" id="KW-0813">Transport</keyword>
<dbReference type="Proteomes" id="UP001596042">
    <property type="component" value="Unassembled WGS sequence"/>
</dbReference>
<evidence type="ECO:0000256" key="11">
    <source>
        <dbReference type="PROSITE-ProRule" id="PRU01213"/>
    </source>
</evidence>
<dbReference type="Gene3D" id="3.40.50.300">
    <property type="entry name" value="P-loop containing nucleotide triphosphate hydrolases"/>
    <property type="match status" value="1"/>
</dbReference>
<dbReference type="Gene3D" id="2.40.50.100">
    <property type="match status" value="1"/>
</dbReference>
<dbReference type="PANTHER" id="PTHR43514">
    <property type="entry name" value="ABC TRANSPORTER I FAMILY MEMBER 10"/>
    <property type="match status" value="1"/>
</dbReference>
<feature type="domain" description="Mop" evidence="13">
    <location>
        <begin position="289"/>
        <end position="355"/>
    </location>
</feature>
<evidence type="ECO:0000256" key="1">
    <source>
        <dbReference type="ARBA" id="ARBA00004533"/>
    </source>
</evidence>
<dbReference type="InterPro" id="IPR027417">
    <property type="entry name" value="P-loop_NTPase"/>
</dbReference>
<dbReference type="InterPro" id="IPR003593">
    <property type="entry name" value="AAA+_ATPase"/>
</dbReference>
<keyword evidence="15" id="KW-1185">Reference proteome</keyword>
<evidence type="ECO:0000256" key="9">
    <source>
        <dbReference type="ARBA" id="ARBA00022967"/>
    </source>
</evidence>
<dbReference type="SUPFAM" id="SSF52540">
    <property type="entry name" value="P-loop containing nucleoside triphosphate hydrolases"/>
    <property type="match status" value="1"/>
</dbReference>
<dbReference type="InterPro" id="IPR017871">
    <property type="entry name" value="ABC_transporter-like_CS"/>
</dbReference>
<dbReference type="PROSITE" id="PS50893">
    <property type="entry name" value="ABC_TRANSPORTER_2"/>
    <property type="match status" value="1"/>
</dbReference>
<accession>A0ABV9H2R3</accession>
<protein>
    <submittedName>
        <fullName evidence="14">Molybdenum ABC transporter ATP-binding protein</fullName>
    </submittedName>
</protein>
<dbReference type="SMART" id="SM00382">
    <property type="entry name" value="AAA"/>
    <property type="match status" value="1"/>
</dbReference>
<evidence type="ECO:0000259" key="13">
    <source>
        <dbReference type="PROSITE" id="PS51866"/>
    </source>
</evidence>
<dbReference type="PROSITE" id="PS51866">
    <property type="entry name" value="MOP"/>
    <property type="match status" value="1"/>
</dbReference>